<dbReference type="Pfam" id="PF06966">
    <property type="entry name" value="DUF1295"/>
    <property type="match status" value="1"/>
</dbReference>
<proteinExistence type="predicted"/>
<dbReference type="InterPro" id="IPR010721">
    <property type="entry name" value="UstE-like"/>
</dbReference>
<evidence type="ECO:0008006" key="4">
    <source>
        <dbReference type="Google" id="ProtNLM"/>
    </source>
</evidence>
<gene>
    <name evidence="2" type="ORF">HK105_208136</name>
</gene>
<sequence>MPTIQSLLAGIASPALLAFGMNAVMFAVSAPLQTEHFFDLTGSSSFVACSALALWRAAGSPTTAAALMASASRLHPRQLMLSAAVSTWAVRLGTFLVYRVNALGGDRRFDKLKTNPARFAVVWAIQAVWTTMTAFPVFAALSIPASEQQPLGLLDAVGAACWAVGFTFEALADYQKLKWQLKMGDERFKSVNREGVWSLCRYPNYFGEILLWSGVAVSATAAVGLRAPNGIYVAGLMALSPLFVATLLLRVSGIPLQEHMAKKRFAGNKDYEDYVATTNVLFPWFPRKAARKSE</sequence>
<evidence type="ECO:0000313" key="2">
    <source>
        <dbReference type="EMBL" id="KAL2912362.1"/>
    </source>
</evidence>
<comment type="caution">
    <text evidence="2">The sequence shown here is derived from an EMBL/GenBank/DDBJ whole genome shotgun (WGS) entry which is preliminary data.</text>
</comment>
<keyword evidence="1" id="KW-1133">Transmembrane helix</keyword>
<protein>
    <recommendedName>
        <fullName evidence="4">Steroid 5-alpha reductase C-terminal domain-containing protein</fullName>
    </recommendedName>
</protein>
<dbReference type="PROSITE" id="PS50244">
    <property type="entry name" value="S5A_REDUCTASE"/>
    <property type="match status" value="1"/>
</dbReference>
<dbReference type="PANTHER" id="PTHR32251:SF17">
    <property type="entry name" value="STEROID 5-ALPHA REDUCTASE C-TERMINAL DOMAIN-CONTAINING PROTEIN"/>
    <property type="match status" value="1"/>
</dbReference>
<keyword evidence="1" id="KW-0472">Membrane</keyword>
<accession>A0ABR4MYM1</accession>
<dbReference type="Gene3D" id="1.20.120.1630">
    <property type="match status" value="1"/>
</dbReference>
<keyword evidence="3" id="KW-1185">Reference proteome</keyword>
<feature type="transmembrane region" description="Helical" evidence="1">
    <location>
        <begin position="6"/>
        <end position="28"/>
    </location>
</feature>
<reference evidence="2 3" key="1">
    <citation type="submission" date="2023-09" db="EMBL/GenBank/DDBJ databases">
        <title>Pangenome analysis of Batrachochytrium dendrobatidis and related Chytrids.</title>
        <authorList>
            <person name="Yacoub M.N."/>
            <person name="Stajich J.E."/>
            <person name="James T.Y."/>
        </authorList>
    </citation>
    <scope>NUCLEOTIDE SEQUENCE [LARGE SCALE GENOMIC DNA]</scope>
    <source>
        <strain evidence="2 3">JEL0888</strain>
    </source>
</reference>
<feature type="transmembrane region" description="Helical" evidence="1">
    <location>
        <begin position="205"/>
        <end position="225"/>
    </location>
</feature>
<dbReference type="Proteomes" id="UP001527925">
    <property type="component" value="Unassembled WGS sequence"/>
</dbReference>
<name>A0ABR4MYM1_9FUNG</name>
<dbReference type="PANTHER" id="PTHR32251">
    <property type="entry name" value="3-OXO-5-ALPHA-STEROID 4-DEHYDROGENASE"/>
    <property type="match status" value="1"/>
</dbReference>
<evidence type="ECO:0000256" key="1">
    <source>
        <dbReference type="SAM" id="Phobius"/>
    </source>
</evidence>
<feature type="transmembrane region" description="Helical" evidence="1">
    <location>
        <begin position="231"/>
        <end position="253"/>
    </location>
</feature>
<keyword evidence="1" id="KW-0812">Transmembrane</keyword>
<dbReference type="EMBL" id="JADGIZ020000069">
    <property type="protein sequence ID" value="KAL2912362.1"/>
    <property type="molecule type" value="Genomic_DNA"/>
</dbReference>
<evidence type="ECO:0000313" key="3">
    <source>
        <dbReference type="Proteomes" id="UP001527925"/>
    </source>
</evidence>
<feature type="transmembrane region" description="Helical" evidence="1">
    <location>
        <begin position="153"/>
        <end position="172"/>
    </location>
</feature>
<feature type="transmembrane region" description="Helical" evidence="1">
    <location>
        <begin position="78"/>
        <end position="98"/>
    </location>
</feature>
<organism evidence="2 3">
    <name type="scientific">Polyrhizophydium stewartii</name>
    <dbReference type="NCBI Taxonomy" id="2732419"/>
    <lineage>
        <taxon>Eukaryota</taxon>
        <taxon>Fungi</taxon>
        <taxon>Fungi incertae sedis</taxon>
        <taxon>Chytridiomycota</taxon>
        <taxon>Chytridiomycota incertae sedis</taxon>
        <taxon>Chytridiomycetes</taxon>
        <taxon>Rhizophydiales</taxon>
        <taxon>Rhizophydiales incertae sedis</taxon>
        <taxon>Polyrhizophydium</taxon>
    </lineage>
</organism>
<feature type="transmembrane region" description="Helical" evidence="1">
    <location>
        <begin position="119"/>
        <end position="141"/>
    </location>
</feature>